<dbReference type="AlphaFoldDB" id="A0A426SH37"/>
<evidence type="ECO:0000256" key="1">
    <source>
        <dbReference type="ARBA" id="ARBA00023125"/>
    </source>
</evidence>
<dbReference type="GeneID" id="78122100"/>
<dbReference type="PANTHER" id="PTHR30055:SF226">
    <property type="entry name" value="HTH-TYPE TRANSCRIPTIONAL REGULATOR PKSA"/>
    <property type="match status" value="1"/>
</dbReference>
<evidence type="ECO:0000313" key="6">
    <source>
        <dbReference type="Proteomes" id="UP000274327"/>
    </source>
</evidence>
<keyword evidence="1 2" id="KW-0238">DNA-binding</keyword>
<dbReference type="SUPFAM" id="SSF48498">
    <property type="entry name" value="Tetracyclin repressor-like, C-terminal domain"/>
    <property type="match status" value="1"/>
</dbReference>
<feature type="DNA-binding region" description="H-T-H motif" evidence="2">
    <location>
        <begin position="175"/>
        <end position="194"/>
    </location>
</feature>
<reference evidence="5 6" key="1">
    <citation type="submission" date="2018-07" db="EMBL/GenBank/DDBJ databases">
        <title>Brachybacteriurn paraconglorneratum KCTC 9916.</title>
        <authorList>
            <person name="Li Y."/>
        </authorList>
    </citation>
    <scope>NUCLEOTIDE SEQUENCE [LARGE SCALE GENOMIC DNA]</scope>
    <source>
        <strain evidence="5 6">KCTC 9916</strain>
    </source>
</reference>
<dbReference type="EMBL" id="QOCI01000013">
    <property type="protein sequence ID" value="RRR17442.1"/>
    <property type="molecule type" value="Genomic_DNA"/>
</dbReference>
<dbReference type="InterPro" id="IPR036271">
    <property type="entry name" value="Tet_transcr_reg_TetR-rel_C_sf"/>
</dbReference>
<evidence type="ECO:0000256" key="3">
    <source>
        <dbReference type="SAM" id="MobiDB-lite"/>
    </source>
</evidence>
<sequence>MPHSLSVTVHVDLDLHEVVLSIAGCLTARTYDSVLPVVAQARGLEPAPRLTLDLLDMQHIDVDGLLPLRQAIDLADPEQAVPLSIKAPGTLPSCPLSSAAPRADGSDSPPLRLHRRADAPATAGSDDSRRLPSAAASPTILTERARRGIAPRSRREEILAGAAEMFAEHGYHGASLRDIAGHIGISHPGLMHHFPSKDSLLHTVIDSLEDRTQRTLEEVERLSVEPEALMQELAATWHPGALHVRLLATLAAEAVSGDHPGRFRMARLRRVHENIFEQCFTAYGEQGMLRRGVDPGFAGRALLGLVLNLAVREKTVRAMQGPTHDDGPVQELARMMRSFLSKDVVG</sequence>
<dbReference type="PRINTS" id="PR00455">
    <property type="entry name" value="HTHTETR"/>
</dbReference>
<dbReference type="RefSeq" id="WP_126988444.1">
    <property type="nucleotide sequence ID" value="NZ_ML133860.1"/>
</dbReference>
<dbReference type="Gene3D" id="1.10.357.10">
    <property type="entry name" value="Tetracycline Repressor, domain 2"/>
    <property type="match status" value="1"/>
</dbReference>
<accession>A0A426SH37</accession>
<gene>
    <name evidence="5" type="ORF">DS079_13850</name>
</gene>
<dbReference type="Proteomes" id="UP000274327">
    <property type="component" value="Unassembled WGS sequence"/>
</dbReference>
<dbReference type="PROSITE" id="PS50977">
    <property type="entry name" value="HTH_TETR_2"/>
    <property type="match status" value="1"/>
</dbReference>
<dbReference type="GO" id="GO:0000976">
    <property type="term" value="F:transcription cis-regulatory region binding"/>
    <property type="evidence" value="ECO:0007669"/>
    <property type="project" value="TreeGrafter"/>
</dbReference>
<dbReference type="SUPFAM" id="SSF46689">
    <property type="entry name" value="Homeodomain-like"/>
    <property type="match status" value="1"/>
</dbReference>
<evidence type="ECO:0000256" key="2">
    <source>
        <dbReference type="PROSITE-ProRule" id="PRU00335"/>
    </source>
</evidence>
<evidence type="ECO:0000259" key="4">
    <source>
        <dbReference type="PROSITE" id="PS50977"/>
    </source>
</evidence>
<dbReference type="InterPro" id="IPR001647">
    <property type="entry name" value="HTH_TetR"/>
</dbReference>
<keyword evidence="6" id="KW-1185">Reference proteome</keyword>
<dbReference type="InterPro" id="IPR009057">
    <property type="entry name" value="Homeodomain-like_sf"/>
</dbReference>
<proteinExistence type="predicted"/>
<dbReference type="GO" id="GO:0003700">
    <property type="term" value="F:DNA-binding transcription factor activity"/>
    <property type="evidence" value="ECO:0007669"/>
    <property type="project" value="TreeGrafter"/>
</dbReference>
<feature type="domain" description="HTH tetR-type" evidence="4">
    <location>
        <begin position="152"/>
        <end position="212"/>
    </location>
</feature>
<name>A0A426SH37_9MICO</name>
<comment type="caution">
    <text evidence="5">The sequence shown here is derived from an EMBL/GenBank/DDBJ whole genome shotgun (WGS) entry which is preliminary data.</text>
</comment>
<organism evidence="5 6">
    <name type="scientific">Brachybacterium paraconglomeratum</name>
    <dbReference type="NCBI Taxonomy" id="173362"/>
    <lineage>
        <taxon>Bacteria</taxon>
        <taxon>Bacillati</taxon>
        <taxon>Actinomycetota</taxon>
        <taxon>Actinomycetes</taxon>
        <taxon>Micrococcales</taxon>
        <taxon>Dermabacteraceae</taxon>
        <taxon>Brachybacterium</taxon>
    </lineage>
</organism>
<dbReference type="Pfam" id="PF00440">
    <property type="entry name" value="TetR_N"/>
    <property type="match status" value="1"/>
</dbReference>
<evidence type="ECO:0000313" key="5">
    <source>
        <dbReference type="EMBL" id="RRR17442.1"/>
    </source>
</evidence>
<dbReference type="InterPro" id="IPR050109">
    <property type="entry name" value="HTH-type_TetR-like_transc_reg"/>
</dbReference>
<dbReference type="PANTHER" id="PTHR30055">
    <property type="entry name" value="HTH-TYPE TRANSCRIPTIONAL REGULATOR RUTR"/>
    <property type="match status" value="1"/>
</dbReference>
<feature type="region of interest" description="Disordered" evidence="3">
    <location>
        <begin position="92"/>
        <end position="138"/>
    </location>
</feature>
<protein>
    <submittedName>
        <fullName evidence="5">TetR/AcrR family transcriptional regulator</fullName>
    </submittedName>
</protein>